<proteinExistence type="predicted"/>
<gene>
    <name evidence="1" type="ORF">PoB_004567700</name>
</gene>
<dbReference type="AlphaFoldDB" id="A0AAV4BJR1"/>
<accession>A0AAV4BJR1</accession>
<comment type="caution">
    <text evidence="1">The sequence shown here is derived from an EMBL/GenBank/DDBJ whole genome shotgun (WGS) entry which is preliminary data.</text>
</comment>
<dbReference type="EMBL" id="BLXT01005052">
    <property type="protein sequence ID" value="GFO19172.1"/>
    <property type="molecule type" value="Genomic_DNA"/>
</dbReference>
<dbReference type="Proteomes" id="UP000735302">
    <property type="component" value="Unassembled WGS sequence"/>
</dbReference>
<reference evidence="1 2" key="1">
    <citation type="journal article" date="2021" name="Elife">
        <title>Chloroplast acquisition without the gene transfer in kleptoplastic sea slugs, Plakobranchus ocellatus.</title>
        <authorList>
            <person name="Maeda T."/>
            <person name="Takahashi S."/>
            <person name="Yoshida T."/>
            <person name="Shimamura S."/>
            <person name="Takaki Y."/>
            <person name="Nagai Y."/>
            <person name="Toyoda A."/>
            <person name="Suzuki Y."/>
            <person name="Arimoto A."/>
            <person name="Ishii H."/>
            <person name="Satoh N."/>
            <person name="Nishiyama T."/>
            <person name="Hasebe M."/>
            <person name="Maruyama T."/>
            <person name="Minagawa J."/>
            <person name="Obokata J."/>
            <person name="Shigenobu S."/>
        </authorList>
    </citation>
    <scope>NUCLEOTIDE SEQUENCE [LARGE SCALE GENOMIC DNA]</scope>
</reference>
<evidence type="ECO:0000313" key="2">
    <source>
        <dbReference type="Proteomes" id="UP000735302"/>
    </source>
</evidence>
<organism evidence="1 2">
    <name type="scientific">Plakobranchus ocellatus</name>
    <dbReference type="NCBI Taxonomy" id="259542"/>
    <lineage>
        <taxon>Eukaryota</taxon>
        <taxon>Metazoa</taxon>
        <taxon>Spiralia</taxon>
        <taxon>Lophotrochozoa</taxon>
        <taxon>Mollusca</taxon>
        <taxon>Gastropoda</taxon>
        <taxon>Heterobranchia</taxon>
        <taxon>Euthyneura</taxon>
        <taxon>Panpulmonata</taxon>
        <taxon>Sacoglossa</taxon>
        <taxon>Placobranchoidea</taxon>
        <taxon>Plakobranchidae</taxon>
        <taxon>Plakobranchus</taxon>
    </lineage>
</organism>
<protein>
    <submittedName>
        <fullName evidence="1">Uncharacterized protein</fullName>
    </submittedName>
</protein>
<feature type="non-terminal residue" evidence="1">
    <location>
        <position position="75"/>
    </location>
</feature>
<evidence type="ECO:0000313" key="1">
    <source>
        <dbReference type="EMBL" id="GFO19172.1"/>
    </source>
</evidence>
<name>A0AAV4BJR1_9GAST</name>
<feature type="non-terminal residue" evidence="1">
    <location>
        <position position="1"/>
    </location>
</feature>
<keyword evidence="2" id="KW-1185">Reference proteome</keyword>
<sequence>TGILGLVYGVFKKKVEDFIGSGEDVANIALVTSITKGVASGLDQSSSGVAGLLATVSTTFVKEKYGSLLQTKESL</sequence>